<name>A0ABT5SS37_9PSEU</name>
<organism evidence="1 2">
    <name type="scientific">Actinomycetospora lemnae</name>
    <dbReference type="NCBI Taxonomy" id="3019891"/>
    <lineage>
        <taxon>Bacteria</taxon>
        <taxon>Bacillati</taxon>
        <taxon>Actinomycetota</taxon>
        <taxon>Actinomycetes</taxon>
        <taxon>Pseudonocardiales</taxon>
        <taxon>Pseudonocardiaceae</taxon>
        <taxon>Actinomycetospora</taxon>
    </lineage>
</organism>
<keyword evidence="2" id="KW-1185">Reference proteome</keyword>
<proteinExistence type="predicted"/>
<dbReference type="EMBL" id="JAQZAO010000004">
    <property type="protein sequence ID" value="MDD7965669.1"/>
    <property type="molecule type" value="Genomic_DNA"/>
</dbReference>
<evidence type="ECO:0008006" key="3">
    <source>
        <dbReference type="Google" id="ProtNLM"/>
    </source>
</evidence>
<dbReference type="RefSeq" id="WP_274200214.1">
    <property type="nucleotide sequence ID" value="NZ_JAQZAO010000004.1"/>
</dbReference>
<evidence type="ECO:0000313" key="2">
    <source>
        <dbReference type="Proteomes" id="UP001300763"/>
    </source>
</evidence>
<reference evidence="1 2" key="1">
    <citation type="submission" date="2023-02" db="EMBL/GenBank/DDBJ databases">
        <title>Genome sequencing required for Actinomycetospora new species description.</title>
        <authorList>
            <person name="Saimee Y."/>
            <person name="Duangmal K."/>
        </authorList>
    </citation>
    <scope>NUCLEOTIDE SEQUENCE [LARGE SCALE GENOMIC DNA]</scope>
    <source>
        <strain evidence="1 2">DW7H6</strain>
    </source>
</reference>
<sequence length="229" mass="24050">MSAGSSPRVLTCGSAAQERWSETASPLGTALALPERPVRGDVDPVVDAVPAGGRLVVAGDDAAIAAVLVRLLRRERLDVEVALLPTPGSAVAAVWGVPTDPTAAVDLARDGRARPAPLVRDDHGGLVAGRHTTGPVHGEIYCGEHRVLRGDAAHVAVTPDPAGGVRVTVTGPRRLGGLRPGRVTEHAGRAVQLGCRPPVTVERDGVPGDRPVTRRSWYRHTDDWRLVRP</sequence>
<accession>A0ABT5SS37</accession>
<protein>
    <recommendedName>
        <fullName evidence="3">DAGKc domain-containing protein</fullName>
    </recommendedName>
</protein>
<dbReference type="Proteomes" id="UP001300763">
    <property type="component" value="Unassembled WGS sequence"/>
</dbReference>
<evidence type="ECO:0000313" key="1">
    <source>
        <dbReference type="EMBL" id="MDD7965669.1"/>
    </source>
</evidence>
<gene>
    <name evidence="1" type="ORF">PGB27_09960</name>
</gene>
<comment type="caution">
    <text evidence="1">The sequence shown here is derived from an EMBL/GenBank/DDBJ whole genome shotgun (WGS) entry which is preliminary data.</text>
</comment>